<gene>
    <name evidence="3" type="ORF">LSH36_2381g00025</name>
</gene>
<comment type="caution">
    <text evidence="3">The sequence shown here is derived from an EMBL/GenBank/DDBJ whole genome shotgun (WGS) entry which is preliminary data.</text>
</comment>
<evidence type="ECO:0000256" key="1">
    <source>
        <dbReference type="SAM" id="MobiDB-lite"/>
    </source>
</evidence>
<dbReference type="CDD" id="cd00037">
    <property type="entry name" value="CLECT"/>
    <property type="match status" value="1"/>
</dbReference>
<dbReference type="EMBL" id="JAODUP010002369">
    <property type="protein sequence ID" value="KAK2138816.1"/>
    <property type="molecule type" value="Genomic_DNA"/>
</dbReference>
<evidence type="ECO:0000256" key="2">
    <source>
        <dbReference type="SAM" id="Phobius"/>
    </source>
</evidence>
<proteinExistence type="predicted"/>
<dbReference type="AlphaFoldDB" id="A0AAD9IQI6"/>
<evidence type="ECO:0000313" key="3">
    <source>
        <dbReference type="EMBL" id="KAK2138816.1"/>
    </source>
</evidence>
<dbReference type="InterPro" id="IPR016187">
    <property type="entry name" value="CTDL_fold"/>
</dbReference>
<reference evidence="3" key="1">
    <citation type="journal article" date="2023" name="Mol. Biol. Evol.">
        <title>Third-Generation Sequencing Reveals the Adaptive Role of the Epigenome in Three Deep-Sea Polychaetes.</title>
        <authorList>
            <person name="Perez M."/>
            <person name="Aroh O."/>
            <person name="Sun Y."/>
            <person name="Lan Y."/>
            <person name="Juniper S.K."/>
            <person name="Young C.R."/>
            <person name="Angers B."/>
            <person name="Qian P.Y."/>
        </authorList>
    </citation>
    <scope>NUCLEOTIDE SEQUENCE</scope>
    <source>
        <strain evidence="3">P08H-3</strain>
    </source>
</reference>
<dbReference type="SUPFAM" id="SSF56436">
    <property type="entry name" value="C-type lectin-like"/>
    <property type="match status" value="1"/>
</dbReference>
<name>A0AAD9IQI6_9ANNE</name>
<keyword evidence="4" id="KW-1185">Reference proteome</keyword>
<dbReference type="Proteomes" id="UP001208570">
    <property type="component" value="Unassembled WGS sequence"/>
</dbReference>
<feature type="region of interest" description="Disordered" evidence="1">
    <location>
        <begin position="209"/>
        <end position="235"/>
    </location>
</feature>
<accession>A0AAD9IQI6</accession>
<keyword evidence="2" id="KW-0812">Transmembrane</keyword>
<feature type="compositionally biased region" description="Basic and acidic residues" evidence="1">
    <location>
        <begin position="264"/>
        <end position="284"/>
    </location>
</feature>
<organism evidence="3 4">
    <name type="scientific">Paralvinella palmiformis</name>
    <dbReference type="NCBI Taxonomy" id="53620"/>
    <lineage>
        <taxon>Eukaryota</taxon>
        <taxon>Metazoa</taxon>
        <taxon>Spiralia</taxon>
        <taxon>Lophotrochozoa</taxon>
        <taxon>Annelida</taxon>
        <taxon>Polychaeta</taxon>
        <taxon>Sedentaria</taxon>
        <taxon>Canalipalpata</taxon>
        <taxon>Terebellida</taxon>
        <taxon>Terebelliformia</taxon>
        <taxon>Alvinellidae</taxon>
        <taxon>Paralvinella</taxon>
    </lineage>
</organism>
<protein>
    <recommendedName>
        <fullName evidence="5">C-type lectin domain-containing protein</fullName>
    </recommendedName>
</protein>
<evidence type="ECO:0008006" key="5">
    <source>
        <dbReference type="Google" id="ProtNLM"/>
    </source>
</evidence>
<keyword evidence="2" id="KW-1133">Transmembrane helix</keyword>
<feature type="compositionally biased region" description="Acidic residues" evidence="1">
    <location>
        <begin position="215"/>
        <end position="227"/>
    </location>
</feature>
<feature type="region of interest" description="Disordered" evidence="1">
    <location>
        <begin position="256"/>
        <end position="345"/>
    </location>
</feature>
<feature type="transmembrane region" description="Helical" evidence="2">
    <location>
        <begin position="178"/>
        <end position="201"/>
    </location>
</feature>
<evidence type="ECO:0000313" key="4">
    <source>
        <dbReference type="Proteomes" id="UP001208570"/>
    </source>
</evidence>
<keyword evidence="2" id="KW-0472">Membrane</keyword>
<sequence>MFCSYLINFRYPTLTHNQIGNMSVDYLYLFFCFSNSVEHLNCLNVELHKDNNSEYVADNCDEKNGPWRLLCQYDRNEKDNCHSSDVHFGDKCYRKTKYDGQEPNKIDWYNGETYCRQSDIQDSSNIAEDPINYFNWHETSSTDSESGDCIYIDKEKDNKWFSKKCDENLNYCICMKVYIAPIIIVVIVIGVILGLVVFFVLKKRGERPSQSRDAEYDDVELEGEQEDVINPYGVTTTDKATKVGVRHEVAPSGDLYAVSSKQVNKSDGDMNKNEDGKNPEELYTKPKKKRNQKPKIDEVSKENGATKSGSDLDAETPSSDEKSSGKKHTEHFEVESGDVYAKVTK</sequence>